<dbReference type="EMBL" id="BLLF01000952">
    <property type="protein sequence ID" value="GFH16137.1"/>
    <property type="molecule type" value="Genomic_DNA"/>
</dbReference>
<feature type="region of interest" description="Disordered" evidence="2">
    <location>
        <begin position="491"/>
        <end position="532"/>
    </location>
</feature>
<feature type="compositionally biased region" description="Low complexity" evidence="2">
    <location>
        <begin position="491"/>
        <end position="507"/>
    </location>
</feature>
<proteinExistence type="predicted"/>
<dbReference type="Gene3D" id="3.80.10.10">
    <property type="entry name" value="Ribonuclease Inhibitor"/>
    <property type="match status" value="1"/>
</dbReference>
<evidence type="ECO:0000256" key="2">
    <source>
        <dbReference type="SAM" id="MobiDB-lite"/>
    </source>
</evidence>
<gene>
    <name evidence="3" type="ORF">HaLaN_12506</name>
</gene>
<dbReference type="PROSITE" id="PS51257">
    <property type="entry name" value="PROKAR_LIPOPROTEIN"/>
    <property type="match status" value="1"/>
</dbReference>
<protein>
    <submittedName>
        <fullName evidence="3">Uncharacterized protein</fullName>
    </submittedName>
</protein>
<reference evidence="3 4" key="1">
    <citation type="submission" date="2020-02" db="EMBL/GenBank/DDBJ databases">
        <title>Draft genome sequence of Haematococcus lacustris strain NIES-144.</title>
        <authorList>
            <person name="Morimoto D."/>
            <person name="Nakagawa S."/>
            <person name="Yoshida T."/>
            <person name="Sawayama S."/>
        </authorList>
    </citation>
    <scope>NUCLEOTIDE SEQUENCE [LARGE SCALE GENOMIC DNA]</scope>
    <source>
        <strain evidence="3 4">NIES-144</strain>
    </source>
</reference>
<dbReference type="InterPro" id="IPR032675">
    <property type="entry name" value="LRR_dom_sf"/>
</dbReference>
<evidence type="ECO:0000256" key="1">
    <source>
        <dbReference type="ARBA" id="ARBA00004430"/>
    </source>
</evidence>
<evidence type="ECO:0000313" key="4">
    <source>
        <dbReference type="Proteomes" id="UP000485058"/>
    </source>
</evidence>
<dbReference type="SUPFAM" id="SSF52058">
    <property type="entry name" value="L domain-like"/>
    <property type="match status" value="1"/>
</dbReference>
<comment type="subcellular location">
    <subcellularLocation>
        <location evidence="1">Cytoplasm</location>
        <location evidence="1">Cytoskeleton</location>
        <location evidence="1">Cilium axoneme</location>
    </subcellularLocation>
</comment>
<dbReference type="AlphaFoldDB" id="A0A699Z0U9"/>
<evidence type="ECO:0000313" key="3">
    <source>
        <dbReference type="EMBL" id="GFH16137.1"/>
    </source>
</evidence>
<keyword evidence="4" id="KW-1185">Reference proteome</keyword>
<dbReference type="Proteomes" id="UP000485058">
    <property type="component" value="Unassembled WGS sequence"/>
</dbReference>
<accession>A0A699Z0U9</accession>
<dbReference type="GO" id="GO:0005930">
    <property type="term" value="C:axoneme"/>
    <property type="evidence" value="ECO:0007669"/>
    <property type="project" value="UniProtKB-SubCell"/>
</dbReference>
<name>A0A699Z0U9_HAELA</name>
<feature type="compositionally biased region" description="Gly residues" evidence="2">
    <location>
        <begin position="516"/>
        <end position="531"/>
    </location>
</feature>
<comment type="caution">
    <text evidence="3">The sequence shown here is derived from an EMBL/GenBank/DDBJ whole genome shotgun (WGS) entry which is preliminary data.</text>
</comment>
<organism evidence="3 4">
    <name type="scientific">Haematococcus lacustris</name>
    <name type="common">Green alga</name>
    <name type="synonym">Haematococcus pluvialis</name>
    <dbReference type="NCBI Taxonomy" id="44745"/>
    <lineage>
        <taxon>Eukaryota</taxon>
        <taxon>Viridiplantae</taxon>
        <taxon>Chlorophyta</taxon>
        <taxon>core chlorophytes</taxon>
        <taxon>Chlorophyceae</taxon>
        <taxon>CS clade</taxon>
        <taxon>Chlamydomonadales</taxon>
        <taxon>Haematococcaceae</taxon>
        <taxon>Haematococcus</taxon>
    </lineage>
</organism>
<sequence length="609" mass="65649">MCMGKPAFVQNAVSTPALTLSAACCDRFPILCPVSNQLRSIESWPKLLARSLHDGESRLHVFRTSKRLAIALLQHTPAIELSSPLGPIGDEDDEENGTCPTAFEYRTQRLATFLTHALLTRKAALQLSLQPAEGLLIKLEEFHEAGDDLEAVQAIAAKLASRTLGALELCHAVTHLAVEFSELFGSFWQPGHTAALAAAYPSLTSLTLKGVRTTFAQLSQLVSHPPLCLSLTAILMTFTQLSQLICHPVLLSQLRRLDISDLTICHGNDSEAGEPGSSPFIGSRLQWLSLGYGDWDYEPHLTPLAPHLTQLAAVGLEPESLAVALHSLTNLQHLWLYMDGKEASLRVVLPAMSQLPRLHTLELPAFEVGQEALDQLLALTQVTFLRVRRFKDIALSRATAACCWRQLELFYRSVLDWVTAAHLPLHSLTHPLQVSRLGGSEEVGVEVLAAAELNLCERNKAGLEVEDMPLSLAGVELLTELYLSHCHLDSSSHSGPSTSLPSTSTSPEGHITPGEAGSGSGQGGQQGGSAAGGHAIMQRLGPCVNKVTITLPWQWWPLGGRPLAAVPLSKLKCHKACLLLEQCLCIAAQAGRAMEGQRGAHAGQPARPN</sequence>